<dbReference type="Proteomes" id="UP000261380">
    <property type="component" value="Unplaced"/>
</dbReference>
<evidence type="ECO:0000256" key="6">
    <source>
        <dbReference type="ARBA" id="ARBA00023136"/>
    </source>
</evidence>
<reference evidence="10" key="2">
    <citation type="submission" date="2025-09" db="UniProtKB">
        <authorList>
            <consortium name="Ensembl"/>
        </authorList>
    </citation>
    <scope>IDENTIFICATION</scope>
</reference>
<dbReference type="SUPFAM" id="SSF81338">
    <property type="entry name" value="Aquaporin-like"/>
    <property type="match status" value="1"/>
</dbReference>
<keyword evidence="11" id="KW-1185">Reference proteome</keyword>
<evidence type="ECO:0000256" key="5">
    <source>
        <dbReference type="ARBA" id="ARBA00022989"/>
    </source>
</evidence>
<dbReference type="STRING" id="32473.ENSXCOP00000016044"/>
<feature type="transmembrane region" description="Helical" evidence="9">
    <location>
        <begin position="127"/>
        <end position="148"/>
    </location>
</feature>
<dbReference type="GeneTree" id="ENSGT00940000157015"/>
<proteinExistence type="inferred from homology"/>
<feature type="transmembrane region" description="Helical" evidence="9">
    <location>
        <begin position="169"/>
        <end position="191"/>
    </location>
</feature>
<dbReference type="GO" id="GO:0008519">
    <property type="term" value="F:ammonium channel activity"/>
    <property type="evidence" value="ECO:0007669"/>
    <property type="project" value="TreeGrafter"/>
</dbReference>
<dbReference type="InterPro" id="IPR023271">
    <property type="entry name" value="Aquaporin-like"/>
</dbReference>
<feature type="coiled-coil region" evidence="8">
    <location>
        <begin position="10"/>
        <end position="54"/>
    </location>
</feature>
<dbReference type="GO" id="GO:0016020">
    <property type="term" value="C:membrane"/>
    <property type="evidence" value="ECO:0007669"/>
    <property type="project" value="UniProtKB-SubCell"/>
</dbReference>
<feature type="transmembrane region" description="Helical" evidence="9">
    <location>
        <begin position="288"/>
        <end position="306"/>
    </location>
</feature>
<dbReference type="InterPro" id="IPR000425">
    <property type="entry name" value="MIP"/>
</dbReference>
<evidence type="ECO:0000313" key="10">
    <source>
        <dbReference type="Ensembl" id="ENSXCOP00000016044.1"/>
    </source>
</evidence>
<dbReference type="GO" id="GO:0015250">
    <property type="term" value="F:water channel activity"/>
    <property type="evidence" value="ECO:0007669"/>
    <property type="project" value="TreeGrafter"/>
</dbReference>
<dbReference type="Gene3D" id="1.20.1080.10">
    <property type="entry name" value="Glycerol uptake facilitator protein"/>
    <property type="match status" value="1"/>
</dbReference>
<sequence>MERAGRFEDNQKLSHLEAELEETKLQLKKQKALKETFINQAKDAKRELERLEKFSDPAVRNAAVIASKVHNNVKYMKKKNLQQDLEELKVAHLLTVLIKADPRSTGPTNHSGPPEGPPPSGFVACPLQVVLVFGLSVAMAALSMGGAVHLNPAVSIAMALTLRLRLWRAALYVIGQLLGGVASAALLLGLMGDVAPAVNQVSVPPTANQRVSSSVLLHQAVTVETLITLQLVLVVMVTTELPLPEVAAPLLVGLTVSLGHLVAVGATGCGMNPARSFGPAAVTLDFRNHWVFWAGPILGACLAALLNDLVLRPRWRCPGDWWAELKQLYVLTDKQQQGALSQLP</sequence>
<evidence type="ECO:0000256" key="2">
    <source>
        <dbReference type="ARBA" id="ARBA00006175"/>
    </source>
</evidence>
<dbReference type="GO" id="GO:0006972">
    <property type="term" value="P:hyperosmotic response"/>
    <property type="evidence" value="ECO:0007669"/>
    <property type="project" value="TreeGrafter"/>
</dbReference>
<dbReference type="Ensembl" id="ENSXCOT00000016245.1">
    <property type="protein sequence ID" value="ENSXCOP00000016044.1"/>
    <property type="gene ID" value="ENSXCOG00000012120.1"/>
</dbReference>
<protein>
    <submittedName>
        <fullName evidence="10">Uncharacterized protein</fullName>
    </submittedName>
</protein>
<evidence type="ECO:0000256" key="7">
    <source>
        <dbReference type="RuleBase" id="RU000477"/>
    </source>
</evidence>
<dbReference type="PANTHER" id="PTHR19139">
    <property type="entry name" value="AQUAPORIN TRANSPORTER"/>
    <property type="match status" value="1"/>
</dbReference>
<comment type="subcellular location">
    <subcellularLocation>
        <location evidence="1">Membrane</location>
        <topology evidence="1">Multi-pass membrane protein</topology>
    </subcellularLocation>
</comment>
<keyword evidence="8" id="KW-0175">Coiled coil</keyword>
<dbReference type="GO" id="GO:0015168">
    <property type="term" value="F:glycerol transmembrane transporter activity"/>
    <property type="evidence" value="ECO:0007669"/>
    <property type="project" value="TreeGrafter"/>
</dbReference>
<evidence type="ECO:0000256" key="9">
    <source>
        <dbReference type="SAM" id="Phobius"/>
    </source>
</evidence>
<evidence type="ECO:0000256" key="3">
    <source>
        <dbReference type="ARBA" id="ARBA00022448"/>
    </source>
</evidence>
<dbReference type="PRINTS" id="PR00783">
    <property type="entry name" value="MINTRINSICP"/>
</dbReference>
<keyword evidence="5 9" id="KW-1133">Transmembrane helix</keyword>
<accession>A0A3B5M8D5</accession>
<keyword evidence="3 7" id="KW-0813">Transport</keyword>
<dbReference type="PANTHER" id="PTHR19139:SF161">
    <property type="entry name" value="AQUAPORIN-1"/>
    <property type="match status" value="1"/>
</dbReference>
<evidence type="ECO:0000256" key="4">
    <source>
        <dbReference type="ARBA" id="ARBA00022692"/>
    </source>
</evidence>
<dbReference type="InterPro" id="IPR034294">
    <property type="entry name" value="Aquaporin_transptr"/>
</dbReference>
<evidence type="ECO:0000256" key="8">
    <source>
        <dbReference type="SAM" id="Coils"/>
    </source>
</evidence>
<name>A0A3B5M8D5_9TELE</name>
<comment type="similarity">
    <text evidence="2 7">Belongs to the MIP/aquaporin (TC 1.A.8) family.</text>
</comment>
<keyword evidence="6 9" id="KW-0472">Membrane</keyword>
<evidence type="ECO:0000313" key="11">
    <source>
        <dbReference type="Proteomes" id="UP000261380"/>
    </source>
</evidence>
<feature type="transmembrane region" description="Helical" evidence="9">
    <location>
        <begin position="211"/>
        <end position="234"/>
    </location>
</feature>
<dbReference type="PROSITE" id="PS00221">
    <property type="entry name" value="MIP"/>
    <property type="match status" value="1"/>
</dbReference>
<reference evidence="10" key="1">
    <citation type="submission" date="2025-08" db="UniProtKB">
        <authorList>
            <consortium name="Ensembl"/>
        </authorList>
    </citation>
    <scope>IDENTIFICATION</scope>
</reference>
<dbReference type="Pfam" id="PF00230">
    <property type="entry name" value="MIP"/>
    <property type="match status" value="1"/>
</dbReference>
<dbReference type="InterPro" id="IPR022357">
    <property type="entry name" value="MIP_CS"/>
</dbReference>
<dbReference type="GO" id="GO:0003097">
    <property type="term" value="P:renal water transport"/>
    <property type="evidence" value="ECO:0007669"/>
    <property type="project" value="TreeGrafter"/>
</dbReference>
<organism evidence="10 11">
    <name type="scientific">Xiphophorus couchianus</name>
    <name type="common">Monterrey platyfish</name>
    <dbReference type="NCBI Taxonomy" id="32473"/>
    <lineage>
        <taxon>Eukaryota</taxon>
        <taxon>Metazoa</taxon>
        <taxon>Chordata</taxon>
        <taxon>Craniata</taxon>
        <taxon>Vertebrata</taxon>
        <taxon>Euteleostomi</taxon>
        <taxon>Actinopterygii</taxon>
        <taxon>Neopterygii</taxon>
        <taxon>Teleostei</taxon>
        <taxon>Neoteleostei</taxon>
        <taxon>Acanthomorphata</taxon>
        <taxon>Ovalentaria</taxon>
        <taxon>Atherinomorphae</taxon>
        <taxon>Cyprinodontiformes</taxon>
        <taxon>Poeciliidae</taxon>
        <taxon>Poeciliinae</taxon>
        <taxon>Xiphophorus</taxon>
    </lineage>
</organism>
<dbReference type="AlphaFoldDB" id="A0A3B5M8D5"/>
<dbReference type="GO" id="GO:0035379">
    <property type="term" value="F:carbon dioxide transmembrane transporter activity"/>
    <property type="evidence" value="ECO:0007669"/>
    <property type="project" value="TreeGrafter"/>
</dbReference>
<evidence type="ECO:0000256" key="1">
    <source>
        <dbReference type="ARBA" id="ARBA00004141"/>
    </source>
</evidence>
<feature type="transmembrane region" description="Helical" evidence="9">
    <location>
        <begin position="246"/>
        <end position="268"/>
    </location>
</feature>
<keyword evidence="4 7" id="KW-0812">Transmembrane</keyword>